<accession>A0AAN6JNA6</accession>
<dbReference type="Proteomes" id="UP001176517">
    <property type="component" value="Unassembled WGS sequence"/>
</dbReference>
<dbReference type="AlphaFoldDB" id="A0AAN6JNA6"/>
<organism evidence="1 2">
    <name type="scientific">Tilletia horrida</name>
    <dbReference type="NCBI Taxonomy" id="155126"/>
    <lineage>
        <taxon>Eukaryota</taxon>
        <taxon>Fungi</taxon>
        <taxon>Dikarya</taxon>
        <taxon>Basidiomycota</taxon>
        <taxon>Ustilaginomycotina</taxon>
        <taxon>Exobasidiomycetes</taxon>
        <taxon>Tilletiales</taxon>
        <taxon>Tilletiaceae</taxon>
        <taxon>Tilletia</taxon>
    </lineage>
</organism>
<gene>
    <name evidence="1" type="ORF">OC846_006871</name>
</gene>
<name>A0AAN6JNA6_9BASI</name>
<evidence type="ECO:0000313" key="2">
    <source>
        <dbReference type="Proteomes" id="UP001176517"/>
    </source>
</evidence>
<proteinExistence type="predicted"/>
<reference evidence="1" key="1">
    <citation type="journal article" date="2023" name="PhytoFront">
        <title>Draft Genome Resources of Seven Strains of Tilletia horrida, Causal Agent of Kernel Smut of Rice.</title>
        <authorList>
            <person name="Khanal S."/>
            <person name="Antony Babu S."/>
            <person name="Zhou X.G."/>
        </authorList>
    </citation>
    <scope>NUCLEOTIDE SEQUENCE</scope>
    <source>
        <strain evidence="1">TX6</strain>
    </source>
</reference>
<evidence type="ECO:0000313" key="1">
    <source>
        <dbReference type="EMBL" id="KAK0542012.1"/>
    </source>
</evidence>
<feature type="non-terminal residue" evidence="1">
    <location>
        <position position="617"/>
    </location>
</feature>
<keyword evidence="2" id="KW-1185">Reference proteome</keyword>
<comment type="caution">
    <text evidence="1">The sequence shown here is derived from an EMBL/GenBank/DDBJ whole genome shotgun (WGS) entry which is preliminary data.</text>
</comment>
<protein>
    <submittedName>
        <fullName evidence="1">Uncharacterized protein</fullName>
    </submittedName>
</protein>
<sequence length="617" mass="69551">MSTALKIRSRCRESMELADNILRSRPVYELQLLAAFDSDHAQRMRPLNLAASTAQVYNKMMERLMMYIGSLVHLCYGPDLNLDADPKPIPNGLERAYKALSGCDSTLKVLLKDMLETHSPESYWKVAAFLYTNTLPDSMEESVLVNFVSTLALADPVTGKYKTASIFTPDLSRLIYGFKKCWGCTQLTWIEFHISTLTGPEPTGAIKSKDQYRQEVLRDRHRKDFEPQSLFSCAWRWLDALRAYGQGFAINEEGIGCIMWAPDHKYLRVKEHTVHLHTMSALMKKAVAEMERTLKALTDLAQVPLAPRHLPLVRLVDDATWSEPGAWFGAHPANEGLLTPEAFGDVIISRYLKRKDQTSASNLELTADNNGMDDLFAVESKFLRAALLAIFLTSGMPCRGQELVEATTKDTAGARPRSFILGADEEVYMHLTYNKSEWSSSRSKHNLRLLVPIVGRMWIFYLGQIRPGLDLLYRHRFHADRTFAFSSANAKGEIAQWRGDLISEEMGDLALNVGLGFRLNMRLNRHVAEAIAHKFFRAEEDLDASGVIDDAIASGYEHNEDEERHSTRLPSHKASLMSASFKDRGVDLFSAQSGRSIGSSWNHYAKNKQHREGVNDG</sequence>
<dbReference type="EMBL" id="JAPDMZ010000654">
    <property type="protein sequence ID" value="KAK0542012.1"/>
    <property type="molecule type" value="Genomic_DNA"/>
</dbReference>